<dbReference type="GO" id="GO:0004190">
    <property type="term" value="F:aspartic-type endopeptidase activity"/>
    <property type="evidence" value="ECO:0007669"/>
    <property type="project" value="InterPro"/>
</dbReference>
<evidence type="ECO:0000256" key="5">
    <source>
        <dbReference type="ARBA" id="ARBA00022801"/>
    </source>
</evidence>
<dbReference type="InterPro" id="IPR001969">
    <property type="entry name" value="Aspartic_peptidase_AS"/>
</dbReference>
<dbReference type="CDD" id="cd01644">
    <property type="entry name" value="RT_pepA17"/>
    <property type="match status" value="1"/>
</dbReference>
<gene>
    <name evidence="9" type="primary">LOC117204931</name>
</gene>
<dbReference type="Proteomes" id="UP000515164">
    <property type="component" value="Unplaced"/>
</dbReference>
<dbReference type="GeneID" id="117204931"/>
<dbReference type="InterPro" id="IPR001584">
    <property type="entry name" value="Integrase_cat-core"/>
</dbReference>
<proteinExistence type="predicted"/>
<dbReference type="Pfam" id="PF17921">
    <property type="entry name" value="Integrase_H2C2"/>
    <property type="match status" value="1"/>
</dbReference>
<dbReference type="Pfam" id="PF00665">
    <property type="entry name" value="rve"/>
    <property type="match status" value="1"/>
</dbReference>
<keyword evidence="2" id="KW-0548">Nucleotidyltransferase</keyword>
<dbReference type="SUPFAM" id="SSF53098">
    <property type="entry name" value="Ribonuclease H-like"/>
    <property type="match status" value="1"/>
</dbReference>
<dbReference type="GO" id="GO:0003676">
    <property type="term" value="F:nucleic acid binding"/>
    <property type="evidence" value="ECO:0007669"/>
    <property type="project" value="InterPro"/>
</dbReference>
<dbReference type="InterPro" id="IPR000477">
    <property type="entry name" value="RT_dom"/>
</dbReference>
<accession>A0A6P8LEW8</accession>
<keyword evidence="1" id="KW-0808">Transferase</keyword>
<evidence type="ECO:0000313" key="8">
    <source>
        <dbReference type="Proteomes" id="UP000515164"/>
    </source>
</evidence>
<dbReference type="PROSITE" id="PS00141">
    <property type="entry name" value="ASP_PROTEASE"/>
    <property type="match status" value="1"/>
</dbReference>
<dbReference type="InterPro" id="IPR036397">
    <property type="entry name" value="RNaseH_sf"/>
</dbReference>
<dbReference type="Gene3D" id="3.10.10.10">
    <property type="entry name" value="HIV Type 1 Reverse Transcriptase, subunit A, domain 1"/>
    <property type="match status" value="1"/>
</dbReference>
<dbReference type="RefSeq" id="XP_033298746.1">
    <property type="nucleotide sequence ID" value="XM_033442855.1"/>
</dbReference>
<dbReference type="Gene3D" id="2.40.70.10">
    <property type="entry name" value="Acid Proteases"/>
    <property type="match status" value="1"/>
</dbReference>
<dbReference type="Pfam" id="PF05380">
    <property type="entry name" value="Peptidase_A17"/>
    <property type="match status" value="1"/>
</dbReference>
<dbReference type="PROSITE" id="PS50994">
    <property type="entry name" value="INTEGRASE"/>
    <property type="match status" value="1"/>
</dbReference>
<dbReference type="PANTHER" id="PTHR47331:SF4">
    <property type="entry name" value="PEPTIDASE S1 DOMAIN-CONTAINING PROTEIN"/>
    <property type="match status" value="1"/>
</dbReference>
<evidence type="ECO:0000256" key="6">
    <source>
        <dbReference type="ARBA" id="ARBA00022918"/>
    </source>
</evidence>
<sequence length="1111" mass="126497">MTEHIRPIASELRFNDLVLTAQINILNDKHQPIRCRALLDTGSSMNFITEELAKSLKIRQNKCSVPIGALDTLTTTSKRHITATITSTDGTYTRTLTFLIIPTISTSIPSEPIDRSTLEIPKNLKLADPRFHLPAPIDVLLSSGSTLASMCVGQVNLTQPDEPGLRLQKTRFGWVIGGSPTSQTATNIFHTSTTTLQADLARFWEIDEGPSIKHISEADRRCEEHFQIHTRRTSEGRYIVALPFNDQLQSLGSSKTLASKRLASLNRRFQHDKRFESEYRTVIQEYLALGHMTKVNDNHSDDNGYYLPHHGVTKASSQTTKLRVVFDGSAPSTTGTSLNDTLHTGPKLQEDLFCILIRFRAHQYVLTGDIEKMYRQFLVRPEDRKYQRILWRSASGETETYELNTVTFGLSAAPYLAIRCLKQLAEDEGHRFPRAAQVLQRDFYVDDALTGAETKDEALTLRTELTKLLQLAGLNIRKWASNDDDLLHGLSLEETNHQHCLGDSQTLKTLGVFWNSFDDSILYSVEVKPTPSRVTKRIISSEIAKIYDPLGLLAPVIVRAKMLLQRIWSSKIDWDESLPIELHTEWERYYAQLPLLNNVRFPRKAIIESAMEIELHGFCDASEKAYGACVYLRTLTINGRAWTQLLTAKSKVAPLKCQTIPRLELSGALLLTSLMSTVQQALSQKITRTIYWTDSTIVLHWLNTSPHILKTFVANRVSEIQTKTSIRDWRHVPTDDNPADLISRGQTPEEFLRPTIWQHGPAWLYQSEGYWPTWALTPQIEVPEQKGAICLSANPADYSLLERYSSWPKLIRIIARCLRWRQERNRAAPLTVTELRITHNKLIKLLQNIHFSEEIRTLQKDRNAAIKGKLTRLNPFIDKEGILRVGGRLSHSSMTFAQKHPIVLPKSSVTTHIIEHEHKIHMHSGTQATLYAVRQRYWPVDGRSQVWRAIKGCVRCCRAQPPPVEYVMGNLPEARVTESRPFTNVGVDYCGPFHIKEKRDRNRRQIKVYVAIFVCLAIKAVHIELVDDLTSEAFIAALRRFIARRGYCSTIHSDNGTNFRGASNELRELHDLLQSDDHKEKVTAFLADKQIEWRFIPPHSPHFGGLWEAAK</sequence>
<dbReference type="GO" id="GO:0004519">
    <property type="term" value="F:endonuclease activity"/>
    <property type="evidence" value="ECO:0007669"/>
    <property type="project" value="UniProtKB-KW"/>
</dbReference>
<dbReference type="PANTHER" id="PTHR47331">
    <property type="entry name" value="PHD-TYPE DOMAIN-CONTAINING PROTEIN"/>
    <property type="match status" value="1"/>
</dbReference>
<dbReference type="Pfam" id="PF00078">
    <property type="entry name" value="RVT_1"/>
    <property type="match status" value="1"/>
</dbReference>
<evidence type="ECO:0000256" key="2">
    <source>
        <dbReference type="ARBA" id="ARBA00022695"/>
    </source>
</evidence>
<name>A0A6P8LEW8_9HYME</name>
<feature type="domain" description="Integrase catalytic" evidence="7">
    <location>
        <begin position="977"/>
        <end position="1111"/>
    </location>
</feature>
<dbReference type="Gene3D" id="3.30.420.10">
    <property type="entry name" value="Ribonuclease H-like superfamily/Ribonuclease H"/>
    <property type="match status" value="1"/>
</dbReference>
<dbReference type="Gene3D" id="1.10.340.70">
    <property type="match status" value="1"/>
</dbReference>
<keyword evidence="8" id="KW-1185">Reference proteome</keyword>
<evidence type="ECO:0000313" key="9">
    <source>
        <dbReference type="RefSeq" id="XP_033298746.1"/>
    </source>
</evidence>
<dbReference type="GO" id="GO:0015074">
    <property type="term" value="P:DNA integration"/>
    <property type="evidence" value="ECO:0007669"/>
    <property type="project" value="InterPro"/>
</dbReference>
<dbReference type="InterPro" id="IPR043502">
    <property type="entry name" value="DNA/RNA_pol_sf"/>
</dbReference>
<dbReference type="InterPro" id="IPR012337">
    <property type="entry name" value="RNaseH-like_sf"/>
</dbReference>
<dbReference type="KEGG" id="bbif:117204931"/>
<keyword evidence="4" id="KW-0255">Endonuclease</keyword>
<dbReference type="GO" id="GO:0003964">
    <property type="term" value="F:RNA-directed DNA polymerase activity"/>
    <property type="evidence" value="ECO:0007669"/>
    <property type="project" value="UniProtKB-KW"/>
</dbReference>
<evidence type="ECO:0000256" key="1">
    <source>
        <dbReference type="ARBA" id="ARBA00022679"/>
    </source>
</evidence>
<protein>
    <submittedName>
        <fullName evidence="9">Uncharacterized protein LOC117204931</fullName>
    </submittedName>
</protein>
<dbReference type="CDD" id="cd00303">
    <property type="entry name" value="retropepsin_like"/>
    <property type="match status" value="1"/>
</dbReference>
<keyword evidence="5" id="KW-0378">Hydrolase</keyword>
<dbReference type="InterPro" id="IPR043128">
    <property type="entry name" value="Rev_trsase/Diguanyl_cyclase"/>
</dbReference>
<dbReference type="SUPFAM" id="SSF56672">
    <property type="entry name" value="DNA/RNA polymerases"/>
    <property type="match status" value="1"/>
</dbReference>
<dbReference type="AlphaFoldDB" id="A0A6P8LEW8"/>
<dbReference type="InterPro" id="IPR021109">
    <property type="entry name" value="Peptidase_aspartic_dom_sf"/>
</dbReference>
<dbReference type="GO" id="GO:0042575">
    <property type="term" value="C:DNA polymerase complex"/>
    <property type="evidence" value="ECO:0007669"/>
    <property type="project" value="UniProtKB-ARBA"/>
</dbReference>
<dbReference type="InterPro" id="IPR008042">
    <property type="entry name" value="Retrotrans_Pao"/>
</dbReference>
<organism evidence="8 9">
    <name type="scientific">Bombus bifarius</name>
    <dbReference type="NCBI Taxonomy" id="103933"/>
    <lineage>
        <taxon>Eukaryota</taxon>
        <taxon>Metazoa</taxon>
        <taxon>Ecdysozoa</taxon>
        <taxon>Arthropoda</taxon>
        <taxon>Hexapoda</taxon>
        <taxon>Insecta</taxon>
        <taxon>Pterygota</taxon>
        <taxon>Neoptera</taxon>
        <taxon>Endopterygota</taxon>
        <taxon>Hymenoptera</taxon>
        <taxon>Apocrita</taxon>
        <taxon>Aculeata</taxon>
        <taxon>Apoidea</taxon>
        <taxon>Anthophila</taxon>
        <taxon>Apidae</taxon>
        <taxon>Bombus</taxon>
        <taxon>Pyrobombus</taxon>
    </lineage>
</organism>
<reference evidence="9" key="1">
    <citation type="submission" date="2025-08" db="UniProtKB">
        <authorList>
            <consortium name="RefSeq"/>
        </authorList>
    </citation>
    <scope>IDENTIFICATION</scope>
    <source>
        <tissue evidence="9">Muscle</tissue>
    </source>
</reference>
<dbReference type="GO" id="GO:0006508">
    <property type="term" value="P:proteolysis"/>
    <property type="evidence" value="ECO:0007669"/>
    <property type="project" value="InterPro"/>
</dbReference>
<evidence type="ECO:0000259" key="7">
    <source>
        <dbReference type="PROSITE" id="PS50994"/>
    </source>
</evidence>
<dbReference type="InterPro" id="IPR041588">
    <property type="entry name" value="Integrase_H2C2"/>
</dbReference>
<evidence type="ECO:0000256" key="4">
    <source>
        <dbReference type="ARBA" id="ARBA00022759"/>
    </source>
</evidence>
<dbReference type="Gene3D" id="3.30.70.270">
    <property type="match status" value="1"/>
</dbReference>
<keyword evidence="6" id="KW-0695">RNA-directed DNA polymerase</keyword>
<evidence type="ECO:0000256" key="3">
    <source>
        <dbReference type="ARBA" id="ARBA00022722"/>
    </source>
</evidence>
<keyword evidence="3" id="KW-0540">Nuclease</keyword>